<dbReference type="STRING" id="158190.SpiGrapes_2204"/>
<organism evidence="1 2">
    <name type="scientific">Sphaerochaeta pleomorpha (strain ATCC BAA-1885 / DSM 22778 / Grapes)</name>
    <dbReference type="NCBI Taxonomy" id="158190"/>
    <lineage>
        <taxon>Bacteria</taxon>
        <taxon>Pseudomonadati</taxon>
        <taxon>Spirochaetota</taxon>
        <taxon>Spirochaetia</taxon>
        <taxon>Spirochaetales</taxon>
        <taxon>Sphaerochaetaceae</taxon>
        <taxon>Sphaerochaeta</taxon>
    </lineage>
</organism>
<keyword evidence="2" id="KW-1185">Reference proteome</keyword>
<evidence type="ECO:0000313" key="2">
    <source>
        <dbReference type="Proteomes" id="UP000005632"/>
    </source>
</evidence>
<dbReference type="AlphaFoldDB" id="G8QRY2"/>
<dbReference type="HOGENOM" id="CLU_3239762_0_0_12"/>
<proteinExistence type="predicted"/>
<dbReference type="KEGG" id="sgp:SpiGrapes_2204"/>
<reference evidence="1 2" key="1">
    <citation type="submission" date="2011-11" db="EMBL/GenBank/DDBJ databases">
        <title>Complete sequence of Spirochaeta sp. grapes.</title>
        <authorList>
            <consortium name="US DOE Joint Genome Institute"/>
            <person name="Lucas S."/>
            <person name="Han J."/>
            <person name="Lapidus A."/>
            <person name="Cheng J.-F."/>
            <person name="Goodwin L."/>
            <person name="Pitluck S."/>
            <person name="Peters L."/>
            <person name="Ovchinnikova G."/>
            <person name="Munk A.C."/>
            <person name="Detter J.C."/>
            <person name="Han C."/>
            <person name="Tapia R."/>
            <person name="Land M."/>
            <person name="Hauser L."/>
            <person name="Kyrpides N."/>
            <person name="Ivanova N."/>
            <person name="Pagani I."/>
            <person name="Ritalahtilisa K."/>
            <person name="Loeffler F."/>
            <person name="Woyke T."/>
        </authorList>
    </citation>
    <scope>NUCLEOTIDE SEQUENCE [LARGE SCALE GENOMIC DNA]</scope>
    <source>
        <strain evidence="2">ATCC BAA-1885 / DSM 22778 / Grapes</strain>
    </source>
</reference>
<evidence type="ECO:0000313" key="1">
    <source>
        <dbReference type="EMBL" id="AEV29980.1"/>
    </source>
</evidence>
<gene>
    <name evidence="1" type="ordered locus">SpiGrapes_2204</name>
</gene>
<dbReference type="RefSeq" id="WP_014270821.1">
    <property type="nucleotide sequence ID" value="NC_016633.1"/>
</dbReference>
<dbReference type="EMBL" id="CP003155">
    <property type="protein sequence ID" value="AEV29980.1"/>
    <property type="molecule type" value="Genomic_DNA"/>
</dbReference>
<dbReference type="Proteomes" id="UP000005632">
    <property type="component" value="Chromosome"/>
</dbReference>
<accession>G8QRY2</accession>
<name>G8QRY2_SPHPG</name>
<sequence length="43" mass="4567">MISCKDGLILSEQGLNITQIKGKLGYDRNTLLGSCKGLLGCLV</sequence>
<protein>
    <submittedName>
        <fullName evidence="1">Uncharacterized protein</fullName>
    </submittedName>
</protein>